<sequence>MPALPPMTSKVVKRIIFFFTLSSPFKFIITHIFPGLKSFSFISLKNH</sequence>
<evidence type="ECO:0000313" key="2">
    <source>
        <dbReference type="EMBL" id="AAS43092.1"/>
    </source>
</evidence>
<accession>Q731H5</accession>
<dbReference type="AlphaFoldDB" id="Q731H5"/>
<organism evidence="2 3">
    <name type="scientific">Bacillus cereus (strain ATCC 10987 / NRS 248)</name>
    <dbReference type="NCBI Taxonomy" id="222523"/>
    <lineage>
        <taxon>Bacteria</taxon>
        <taxon>Bacillati</taxon>
        <taxon>Bacillota</taxon>
        <taxon>Bacilli</taxon>
        <taxon>Bacillales</taxon>
        <taxon>Bacillaceae</taxon>
        <taxon>Bacillus</taxon>
        <taxon>Bacillus cereus group</taxon>
    </lineage>
</organism>
<dbReference type="EMBL" id="AE017194">
    <property type="protein sequence ID" value="AAS43092.1"/>
    <property type="molecule type" value="Genomic_DNA"/>
</dbReference>
<keyword evidence="1" id="KW-0472">Membrane</keyword>
<protein>
    <submittedName>
        <fullName evidence="2">Uncharacterized protein</fullName>
    </submittedName>
</protein>
<gene>
    <name evidence="2" type="ordered locus">BCE_4191</name>
</gene>
<name>Q731H5_BACC1</name>
<feature type="transmembrane region" description="Helical" evidence="1">
    <location>
        <begin position="15"/>
        <end position="36"/>
    </location>
</feature>
<dbReference type="Proteomes" id="UP000002527">
    <property type="component" value="Chromosome"/>
</dbReference>
<proteinExistence type="predicted"/>
<keyword evidence="1" id="KW-1133">Transmembrane helix</keyword>
<reference evidence="2 3" key="1">
    <citation type="journal article" date="2004" name="Nucleic Acids Res.">
        <title>The genome sequence of Bacillus cereus ATCC 10987 reveals metabolic adaptations and a large plasmid related to Bacillus anthracis pXO1.</title>
        <authorList>
            <person name="Rasko D.A."/>
            <person name="Ravel J."/>
            <person name="Okstad O.A."/>
            <person name="Helgason E."/>
            <person name="Cer R.Z."/>
            <person name="Jiang L."/>
            <person name="Shores K.A."/>
            <person name="Fouts D.E."/>
            <person name="Tourasse N.J."/>
            <person name="Angiuoli S.V."/>
            <person name="Kolonay J."/>
            <person name="Nelson W.C."/>
            <person name="Kolsto A.-B."/>
            <person name="Fraser C.M."/>
            <person name="Read T.D."/>
        </authorList>
    </citation>
    <scope>NUCLEOTIDE SEQUENCE [LARGE SCALE GENOMIC DNA]</scope>
    <source>
        <strain evidence="3">ATCC 10987 / NRS 248</strain>
    </source>
</reference>
<dbReference type="KEGG" id="bca:BCE_4191"/>
<dbReference type="HOGENOM" id="CLU_3164224_0_0_9"/>
<evidence type="ECO:0000256" key="1">
    <source>
        <dbReference type="SAM" id="Phobius"/>
    </source>
</evidence>
<evidence type="ECO:0000313" key="3">
    <source>
        <dbReference type="Proteomes" id="UP000002527"/>
    </source>
</evidence>
<keyword evidence="1" id="KW-0812">Transmembrane</keyword>